<dbReference type="Pfam" id="PF00482">
    <property type="entry name" value="T2SSF"/>
    <property type="match status" value="2"/>
</dbReference>
<keyword evidence="8 11" id="KW-0472">Membrane</keyword>
<dbReference type="AlphaFoldDB" id="A0A239K895"/>
<dbReference type="OrthoDB" id="1523422at2"/>
<evidence type="ECO:0000313" key="14">
    <source>
        <dbReference type="Proteomes" id="UP000198393"/>
    </source>
</evidence>
<dbReference type="InterPro" id="IPR042094">
    <property type="entry name" value="T2SS_GspF_sf"/>
</dbReference>
<evidence type="ECO:0000256" key="9">
    <source>
        <dbReference type="ARBA" id="ARBA00030750"/>
    </source>
</evidence>
<dbReference type="InterPro" id="IPR003004">
    <property type="entry name" value="GspF/PilC"/>
</dbReference>
<dbReference type="Proteomes" id="UP000198393">
    <property type="component" value="Unassembled WGS sequence"/>
</dbReference>
<comment type="subcellular location">
    <subcellularLocation>
        <location evidence="2 10">Cell membrane</location>
        <topology evidence="2 10">Multi-pass membrane protein</topology>
    </subcellularLocation>
</comment>
<comment type="similarity">
    <text evidence="3 10">Belongs to the GSP F family.</text>
</comment>
<dbReference type="RefSeq" id="WP_089357181.1">
    <property type="nucleotide sequence ID" value="NZ_FZPD01000004.1"/>
</dbReference>
<evidence type="ECO:0000256" key="8">
    <source>
        <dbReference type="ARBA" id="ARBA00023136"/>
    </source>
</evidence>
<feature type="domain" description="Type II secretion system protein GspF" evidence="12">
    <location>
        <begin position="46"/>
        <end position="168"/>
    </location>
</feature>
<evidence type="ECO:0000256" key="7">
    <source>
        <dbReference type="ARBA" id="ARBA00022989"/>
    </source>
</evidence>
<keyword evidence="6 10" id="KW-0812">Transmembrane</keyword>
<dbReference type="PANTHER" id="PTHR30012">
    <property type="entry name" value="GENERAL SECRETION PATHWAY PROTEIN"/>
    <property type="match status" value="1"/>
</dbReference>
<evidence type="ECO:0000259" key="12">
    <source>
        <dbReference type="Pfam" id="PF00482"/>
    </source>
</evidence>
<evidence type="ECO:0000256" key="11">
    <source>
        <dbReference type="SAM" id="Phobius"/>
    </source>
</evidence>
<dbReference type="EMBL" id="FZPD01000004">
    <property type="protein sequence ID" value="SNT13978.1"/>
    <property type="molecule type" value="Genomic_DNA"/>
</dbReference>
<organism evidence="13 14">
    <name type="scientific">Ekhidna lutea</name>
    <dbReference type="NCBI Taxonomy" id="447679"/>
    <lineage>
        <taxon>Bacteria</taxon>
        <taxon>Pseudomonadati</taxon>
        <taxon>Bacteroidota</taxon>
        <taxon>Cytophagia</taxon>
        <taxon>Cytophagales</taxon>
        <taxon>Reichenbachiellaceae</taxon>
        <taxon>Ekhidna</taxon>
    </lineage>
</organism>
<evidence type="ECO:0000256" key="5">
    <source>
        <dbReference type="ARBA" id="ARBA00022475"/>
    </source>
</evidence>
<keyword evidence="7 11" id="KW-1133">Transmembrane helix</keyword>
<dbReference type="InterPro" id="IPR018076">
    <property type="entry name" value="T2SS_GspF_dom"/>
</dbReference>
<feature type="transmembrane region" description="Helical" evidence="11">
    <location>
        <begin position="141"/>
        <end position="167"/>
    </location>
</feature>
<sequence>MSGLDLNRINKQVSPKSKTQSKNILDLLNKEISLSKPITDKIKEAFYSELNSMLVAGIDLKSCIDLIADETKKEKQKDVFKLISQEMIKGNTLAQALRKTNSFGPYEYFSIKIGEETGQLPKVTHDLSIYFKRKLDQKRQLVTALSYPLLILITSLGAVSFMMFFMVPMFSDVFTRFGGELPAVTQLVIDFSAFLSSHWLILLFIIVLLTAILIAIRKNEKFVLIKDRLIIKLPFFGKLYSSLYMAQFCNSMALLISSKVSLTNAIELMESMINFSLLKEVMPVVKDDLMNGESLHNSLSKNSLFDKKMITMIKIGEEVTQLDSFFQKLGDQYSEEVKYRTTQLNTFMEPMLIIFLGVVVGFILITMYLPMFQISTNLGL</sequence>
<protein>
    <recommendedName>
        <fullName evidence="9">General secretion pathway protein F</fullName>
    </recommendedName>
</protein>
<evidence type="ECO:0000256" key="10">
    <source>
        <dbReference type="RuleBase" id="RU003923"/>
    </source>
</evidence>
<gene>
    <name evidence="13" type="ORF">SAMN05421640_2475</name>
</gene>
<keyword evidence="14" id="KW-1185">Reference proteome</keyword>
<feature type="domain" description="Type II secretion system protein GspF" evidence="12">
    <location>
        <begin position="248"/>
        <end position="370"/>
    </location>
</feature>
<keyword evidence="5" id="KW-1003">Cell membrane</keyword>
<evidence type="ECO:0000256" key="1">
    <source>
        <dbReference type="ARBA" id="ARBA00002684"/>
    </source>
</evidence>
<evidence type="ECO:0000256" key="6">
    <source>
        <dbReference type="ARBA" id="ARBA00022692"/>
    </source>
</evidence>
<evidence type="ECO:0000313" key="13">
    <source>
        <dbReference type="EMBL" id="SNT13978.1"/>
    </source>
</evidence>
<accession>A0A239K895</accession>
<name>A0A239K895_EKHLU</name>
<comment type="function">
    <text evidence="1">Component of the type II secretion system inner membrane complex required for the energy-dependent secretion of extracellular factors such as proteases and toxins from the periplasm.</text>
</comment>
<dbReference type="GO" id="GO:0009306">
    <property type="term" value="P:protein secretion"/>
    <property type="evidence" value="ECO:0007669"/>
    <property type="project" value="InterPro"/>
</dbReference>
<dbReference type="Gene3D" id="1.20.81.30">
    <property type="entry name" value="Type II secretion system (T2SS), domain F"/>
    <property type="match status" value="2"/>
</dbReference>
<feature type="transmembrane region" description="Helical" evidence="11">
    <location>
        <begin position="350"/>
        <end position="371"/>
    </location>
</feature>
<dbReference type="PROSITE" id="PS00874">
    <property type="entry name" value="T2SP_F"/>
    <property type="match status" value="1"/>
</dbReference>
<dbReference type="GO" id="GO:0005886">
    <property type="term" value="C:plasma membrane"/>
    <property type="evidence" value="ECO:0007669"/>
    <property type="project" value="UniProtKB-SubCell"/>
</dbReference>
<evidence type="ECO:0000256" key="4">
    <source>
        <dbReference type="ARBA" id="ARBA00022448"/>
    </source>
</evidence>
<dbReference type="InterPro" id="IPR001992">
    <property type="entry name" value="T2SS_GspF/T4SS_PilC_CS"/>
</dbReference>
<evidence type="ECO:0000256" key="2">
    <source>
        <dbReference type="ARBA" id="ARBA00004651"/>
    </source>
</evidence>
<evidence type="ECO:0000256" key="3">
    <source>
        <dbReference type="ARBA" id="ARBA00005745"/>
    </source>
</evidence>
<feature type="transmembrane region" description="Helical" evidence="11">
    <location>
        <begin position="187"/>
        <end position="216"/>
    </location>
</feature>
<dbReference type="PANTHER" id="PTHR30012:SF0">
    <property type="entry name" value="TYPE II SECRETION SYSTEM PROTEIN F-RELATED"/>
    <property type="match status" value="1"/>
</dbReference>
<proteinExistence type="inferred from homology"/>
<keyword evidence="4 10" id="KW-0813">Transport</keyword>
<reference evidence="13 14" key="1">
    <citation type="submission" date="2017-06" db="EMBL/GenBank/DDBJ databases">
        <authorList>
            <person name="Kim H.J."/>
            <person name="Triplett B.A."/>
        </authorList>
    </citation>
    <scope>NUCLEOTIDE SEQUENCE [LARGE SCALE GENOMIC DNA]</scope>
    <source>
        <strain evidence="13 14">DSM 19307</strain>
    </source>
</reference>
<dbReference type="PRINTS" id="PR00812">
    <property type="entry name" value="BCTERIALGSPF"/>
</dbReference>